<feature type="compositionally biased region" description="Polar residues" evidence="11">
    <location>
        <begin position="1208"/>
        <end position="1225"/>
    </location>
</feature>
<dbReference type="GO" id="GO:0003676">
    <property type="term" value="F:nucleic acid binding"/>
    <property type="evidence" value="ECO:0007669"/>
    <property type="project" value="InterPro"/>
</dbReference>
<evidence type="ECO:0000256" key="9">
    <source>
        <dbReference type="ARBA" id="ARBA00034808"/>
    </source>
</evidence>
<dbReference type="SUPFAM" id="SSF46785">
    <property type="entry name" value="Winged helix' DNA-binding domain"/>
    <property type="match status" value="1"/>
</dbReference>
<feature type="compositionally biased region" description="Low complexity" evidence="11">
    <location>
        <begin position="1273"/>
        <end position="1282"/>
    </location>
</feature>
<keyword evidence="5" id="KW-0067">ATP-binding</keyword>
<protein>
    <recommendedName>
        <fullName evidence="9">DNA 3'-5' helicase</fullName>
        <ecNumber evidence="9">5.6.2.4</ecNumber>
    </recommendedName>
</protein>
<dbReference type="PANTHER" id="PTHR47835:SF3">
    <property type="entry name" value="HELICASE FOR MEIOSIS 1"/>
    <property type="match status" value="1"/>
</dbReference>
<comment type="caution">
    <text evidence="14">The sequence shown here is derived from an EMBL/GenBank/DDBJ whole genome shotgun (WGS) entry which is preliminary data.</text>
</comment>
<evidence type="ECO:0000256" key="3">
    <source>
        <dbReference type="ARBA" id="ARBA00022801"/>
    </source>
</evidence>
<feature type="compositionally biased region" description="Basic and acidic residues" evidence="11">
    <location>
        <begin position="1016"/>
        <end position="1025"/>
    </location>
</feature>
<evidence type="ECO:0000256" key="11">
    <source>
        <dbReference type="SAM" id="MobiDB-lite"/>
    </source>
</evidence>
<keyword evidence="2" id="KW-0547">Nucleotide-binding</keyword>
<evidence type="ECO:0000313" key="15">
    <source>
        <dbReference type="Proteomes" id="UP001220324"/>
    </source>
</evidence>
<evidence type="ECO:0000256" key="7">
    <source>
        <dbReference type="ARBA" id="ARBA00023254"/>
    </source>
</evidence>
<evidence type="ECO:0000256" key="5">
    <source>
        <dbReference type="ARBA" id="ARBA00022840"/>
    </source>
</evidence>
<gene>
    <name evidence="14" type="ORF">N7494_009456</name>
</gene>
<evidence type="ECO:0000259" key="12">
    <source>
        <dbReference type="PROSITE" id="PS51192"/>
    </source>
</evidence>
<dbReference type="GO" id="GO:0016787">
    <property type="term" value="F:hydrolase activity"/>
    <property type="evidence" value="ECO:0007669"/>
    <property type="project" value="UniProtKB-KW"/>
</dbReference>
<keyword evidence="15" id="KW-1185">Reference proteome</keyword>
<dbReference type="FunFam" id="1.10.3380.10:FF:000012">
    <property type="entry name" value="DEAD/DEAH box DNA helicase"/>
    <property type="match status" value="1"/>
</dbReference>
<dbReference type="GO" id="GO:0005524">
    <property type="term" value="F:ATP binding"/>
    <property type="evidence" value="ECO:0007669"/>
    <property type="project" value="UniProtKB-KW"/>
</dbReference>
<dbReference type="InterPro" id="IPR004179">
    <property type="entry name" value="Sec63-dom"/>
</dbReference>
<dbReference type="Pfam" id="PF23445">
    <property type="entry name" value="WHD_SNRNP200"/>
    <property type="match status" value="1"/>
</dbReference>
<dbReference type="CDD" id="cd18795">
    <property type="entry name" value="SF2_C_Ski2"/>
    <property type="match status" value="1"/>
</dbReference>
<keyword evidence="4" id="KW-0347">Helicase</keyword>
<comment type="similarity">
    <text evidence="1">Belongs to the helicase family. SKI2 subfamily.</text>
</comment>
<dbReference type="InterPro" id="IPR014001">
    <property type="entry name" value="Helicase_ATP-bd"/>
</dbReference>
<feature type="compositionally biased region" description="Polar residues" evidence="11">
    <location>
        <begin position="1090"/>
        <end position="1105"/>
    </location>
</feature>
<dbReference type="InterPro" id="IPR027417">
    <property type="entry name" value="P-loop_NTPase"/>
</dbReference>
<dbReference type="Pfam" id="PF00270">
    <property type="entry name" value="DEAD"/>
    <property type="match status" value="1"/>
</dbReference>
<dbReference type="Proteomes" id="UP001220324">
    <property type="component" value="Unassembled WGS sequence"/>
</dbReference>
<dbReference type="Pfam" id="PF02889">
    <property type="entry name" value="Sec63"/>
    <property type="match status" value="1"/>
</dbReference>
<dbReference type="Gene3D" id="3.40.50.300">
    <property type="entry name" value="P-loop containing nucleotide triphosphate hydrolases"/>
    <property type="match status" value="2"/>
</dbReference>
<dbReference type="InterPro" id="IPR052247">
    <property type="entry name" value="Meiotic_Crossover_Helicase"/>
</dbReference>
<dbReference type="SMART" id="SM00487">
    <property type="entry name" value="DEXDc"/>
    <property type="match status" value="1"/>
</dbReference>
<dbReference type="PROSITE" id="PS51192">
    <property type="entry name" value="HELICASE_ATP_BIND_1"/>
    <property type="match status" value="1"/>
</dbReference>
<feature type="region of interest" description="Disordered" evidence="11">
    <location>
        <begin position="886"/>
        <end position="925"/>
    </location>
</feature>
<dbReference type="InterPro" id="IPR011545">
    <property type="entry name" value="DEAD/DEAH_box_helicase_dom"/>
</dbReference>
<dbReference type="Gene3D" id="1.10.3380.10">
    <property type="entry name" value="Sec63 N-terminal domain-like domain"/>
    <property type="match status" value="1"/>
</dbReference>
<dbReference type="PANTHER" id="PTHR47835">
    <property type="entry name" value="HFM1, ATP DEPENDENT DNA HELICASE HOMOLOG"/>
    <property type="match status" value="1"/>
</dbReference>
<evidence type="ECO:0000256" key="6">
    <source>
        <dbReference type="ARBA" id="ARBA00023235"/>
    </source>
</evidence>
<feature type="compositionally biased region" description="Polar residues" evidence="11">
    <location>
        <begin position="1033"/>
        <end position="1049"/>
    </location>
</feature>
<dbReference type="InterPro" id="IPR057842">
    <property type="entry name" value="WH_MER3"/>
</dbReference>
<dbReference type="FunFam" id="1.10.10.10:FF:000012">
    <property type="entry name" value="U5 small nuclear ribonucleoprotein helicase"/>
    <property type="match status" value="1"/>
</dbReference>
<evidence type="ECO:0000259" key="13">
    <source>
        <dbReference type="PROSITE" id="PS51194"/>
    </source>
</evidence>
<reference evidence="14 15" key="1">
    <citation type="journal article" date="2023" name="IMA Fungus">
        <title>Comparative genomic study of the Penicillium genus elucidates a diverse pangenome and 15 lateral gene transfer events.</title>
        <authorList>
            <person name="Petersen C."/>
            <person name="Sorensen T."/>
            <person name="Nielsen M.R."/>
            <person name="Sondergaard T.E."/>
            <person name="Sorensen J.L."/>
            <person name="Fitzpatrick D.A."/>
            <person name="Frisvad J.C."/>
            <person name="Nielsen K.L."/>
        </authorList>
    </citation>
    <scope>NUCLEOTIDE SEQUENCE [LARGE SCALE GENOMIC DNA]</scope>
    <source>
        <strain evidence="14 15">IBT 35679</strain>
    </source>
</reference>
<feature type="compositionally biased region" description="Basic and acidic residues" evidence="11">
    <location>
        <begin position="1050"/>
        <end position="1059"/>
    </location>
</feature>
<dbReference type="EMBL" id="JAQIZZ010000007">
    <property type="protein sequence ID" value="KAJ5532904.1"/>
    <property type="molecule type" value="Genomic_DNA"/>
</dbReference>
<dbReference type="SMART" id="SM00973">
    <property type="entry name" value="Sec63"/>
    <property type="match status" value="1"/>
</dbReference>
<proteinExistence type="inferred from homology"/>
<feature type="compositionally biased region" description="Basic and acidic residues" evidence="11">
    <location>
        <begin position="916"/>
        <end position="925"/>
    </location>
</feature>
<organism evidence="14 15">
    <name type="scientific">Penicillium frequentans</name>
    <dbReference type="NCBI Taxonomy" id="3151616"/>
    <lineage>
        <taxon>Eukaryota</taxon>
        <taxon>Fungi</taxon>
        <taxon>Dikarya</taxon>
        <taxon>Ascomycota</taxon>
        <taxon>Pezizomycotina</taxon>
        <taxon>Eurotiomycetes</taxon>
        <taxon>Eurotiomycetidae</taxon>
        <taxon>Eurotiales</taxon>
        <taxon>Aspergillaceae</taxon>
        <taxon>Penicillium</taxon>
    </lineage>
</organism>
<evidence type="ECO:0000256" key="2">
    <source>
        <dbReference type="ARBA" id="ARBA00022741"/>
    </source>
</evidence>
<evidence type="ECO:0000256" key="10">
    <source>
        <dbReference type="ARBA" id="ARBA00048988"/>
    </source>
</evidence>
<sequence length="1303" mass="145793">MTQEPVSSVRDDQDQLDAFDIELLQSSAVEASSPVTRRELPQSPVIRRGNPHFDSIPISVRGIVLVSKDTLPDRYRELFPFPLFNAVQSRCFDPAYNSDSNLVLSSPTGSGKTVIMELAICRLLNVLKDERFKVVYQAPTKSLCTERFRDWNTKFAALNLKCAELTGDTDYTQLRSVQNSDIIITTPEKWDSMTRKWQDHMKLLQLVKLFLLDEVHFLKESRGATLEAVVSRMKSIGSNVRFVALSATIPNSEDIAIWLGKDATNQHLPAHREHFGEDFRPVKLQKVVYGYQSTVNDFAFDKICASKLPDIIEMHSCQKPIMIFSCTRNSCAATAKELARLWNMTNPPSRLWKAPGRQIQVNNEDLNTTIAAGVAFHHAGLGPSDRHAVEQGFLDGHINVICCTSTLAVGVNLPCHLVIIKNTVGWQEGGCKEYSDLEMMQMLGRAGRPQFDDSAVAVILTRKERVPHYEKLVSGTESIESCLHLNLIDHLNAEIGLGNVTDVETATKWLAGTFLFVRLRRNPTHYKLKEGATQEDEDELLRQICEKDIGLLQECGLVETESLRSTQYGDAMARYYVRFETMKILLSLQEKATVSQILDVIVQAEEFREIRFKAGEKSLYKEINRDHEIRYPIKVDIALAAHKISLLLQSELGAIEFPSGGQFQKLKFSLQQDKTLVFAHVNRLVRCVIDCMIAREDSVSILNALDLARSFGAKVWDQSPLQMKQIEQIGVVAVRKLAAAGITGIEELEYMEVHEIEMTLSRNPPFGSKLLSRLKEFPKLRIDVKMIGKEVKNGSVTIRFKLEVAFMNEKTPTYFQRRPVYICCLTETSDGRLIDFRRISANKLQNSLEITLAVNLTSSSQIVVCHAMCDDIAGTARKAELKPNVLTHLPKQTRTTNDSKIQNGKPDKISCQQPQEESKGKFKADAFDGDDLGLDDFFLKDLHQERPKKPASMKKVQDEEIDWLSIDSTPSPKRKSAVLKTPRGESIADMGPQEQEDEPVRLANGNWACNHKCKDKTRTGLEKPPKAGKKRASATQKSDGLSQLTLTANDTKKDTEKNSRKGKQKATAKNNSSERHYSSPLRGQEKVKQKPSTATGGSKYATPSSSKHKVFHSPSEMPSSDYGGDEFSDFPSPSELLKDTTSEFKQPPSIDVSEIEQKTKSFVDLTTPSGDPSPDTAESTGNLTGGILPTPLPENDRTVAVWEDPASSPKNNPSTSPENIKSSATAMPLTELSGNIPPKRKASSLEETKNERSRKRTEWCLINASPALELDEQQQQSESEGSPGWEDVDRLLLEEFKDVINFY</sequence>
<dbReference type="Gene3D" id="1.10.10.10">
    <property type="entry name" value="Winged helix-like DNA-binding domain superfamily/Winged helix DNA-binding domain"/>
    <property type="match status" value="1"/>
</dbReference>
<keyword evidence="6" id="KW-0413">Isomerase</keyword>
<keyword evidence="3" id="KW-0378">Hydrolase</keyword>
<feature type="compositionally biased region" description="Polar residues" evidence="11">
    <location>
        <begin position="1164"/>
        <end position="1182"/>
    </location>
</feature>
<evidence type="ECO:0000313" key="14">
    <source>
        <dbReference type="EMBL" id="KAJ5532904.1"/>
    </source>
</evidence>
<dbReference type="PROSITE" id="PS51194">
    <property type="entry name" value="HELICASE_CTER"/>
    <property type="match status" value="1"/>
</dbReference>
<comment type="catalytic activity">
    <reaction evidence="8">
        <text>Couples ATP hydrolysis with the unwinding of duplex DNA by translocating in the 3'-5' direction.</text>
        <dbReference type="EC" id="5.6.2.4"/>
    </reaction>
</comment>
<accession>A0AAD6CRR7</accession>
<dbReference type="GO" id="GO:0007131">
    <property type="term" value="P:reciprocal meiotic recombination"/>
    <property type="evidence" value="ECO:0007669"/>
    <property type="project" value="UniProtKB-ARBA"/>
</dbReference>
<name>A0AAD6CRR7_9EURO</name>
<dbReference type="InterPro" id="IPR036388">
    <property type="entry name" value="WH-like_DNA-bd_sf"/>
</dbReference>
<keyword evidence="7" id="KW-0469">Meiosis</keyword>
<evidence type="ECO:0000256" key="8">
    <source>
        <dbReference type="ARBA" id="ARBA00034617"/>
    </source>
</evidence>
<dbReference type="FunFam" id="3.40.50.300:FF:001076">
    <property type="entry name" value="ATP-dependent DNA helicase MER3"/>
    <property type="match status" value="1"/>
</dbReference>
<dbReference type="EC" id="5.6.2.4" evidence="9"/>
<dbReference type="InterPro" id="IPR001650">
    <property type="entry name" value="Helicase_C-like"/>
</dbReference>
<comment type="catalytic activity">
    <reaction evidence="10">
        <text>ATP + H2O = ADP + phosphate + H(+)</text>
        <dbReference type="Rhea" id="RHEA:13065"/>
        <dbReference type="ChEBI" id="CHEBI:15377"/>
        <dbReference type="ChEBI" id="CHEBI:15378"/>
        <dbReference type="ChEBI" id="CHEBI:30616"/>
        <dbReference type="ChEBI" id="CHEBI:43474"/>
        <dbReference type="ChEBI" id="CHEBI:456216"/>
        <dbReference type="EC" id="5.6.2.4"/>
    </reaction>
</comment>
<feature type="region of interest" description="Disordered" evidence="11">
    <location>
        <begin position="965"/>
        <end position="1287"/>
    </location>
</feature>
<dbReference type="SUPFAM" id="SSF158702">
    <property type="entry name" value="Sec63 N-terminal domain-like"/>
    <property type="match status" value="1"/>
</dbReference>
<dbReference type="Pfam" id="PF00271">
    <property type="entry name" value="Helicase_C"/>
    <property type="match status" value="1"/>
</dbReference>
<feature type="compositionally biased region" description="Polar residues" evidence="11">
    <location>
        <begin position="890"/>
        <end position="902"/>
    </location>
</feature>
<feature type="domain" description="Helicase C-terminal" evidence="13">
    <location>
        <begin position="307"/>
        <end position="495"/>
    </location>
</feature>
<dbReference type="InterPro" id="IPR036390">
    <property type="entry name" value="WH_DNA-bd_sf"/>
</dbReference>
<evidence type="ECO:0000256" key="4">
    <source>
        <dbReference type="ARBA" id="ARBA00022806"/>
    </source>
</evidence>
<evidence type="ECO:0000256" key="1">
    <source>
        <dbReference type="ARBA" id="ARBA00010140"/>
    </source>
</evidence>
<feature type="compositionally biased region" description="Basic and acidic residues" evidence="11">
    <location>
        <begin position="1072"/>
        <end position="1088"/>
    </location>
</feature>
<dbReference type="SUPFAM" id="SSF52540">
    <property type="entry name" value="P-loop containing nucleoside triphosphate hydrolases"/>
    <property type="match status" value="1"/>
</dbReference>
<feature type="domain" description="Helicase ATP-binding" evidence="12">
    <location>
        <begin position="93"/>
        <end position="267"/>
    </location>
</feature>
<dbReference type="SMART" id="SM00490">
    <property type="entry name" value="HELICc"/>
    <property type="match status" value="1"/>
</dbReference>
<dbReference type="GO" id="GO:0043138">
    <property type="term" value="F:3'-5' DNA helicase activity"/>
    <property type="evidence" value="ECO:0007669"/>
    <property type="project" value="UniProtKB-EC"/>
</dbReference>